<reference evidence="2 3" key="1">
    <citation type="submission" date="2008-07" db="EMBL/GenBank/DDBJ databases">
        <authorList>
            <person name="El-Sayed N."/>
            <person name="Caler E."/>
            <person name="Inman J."/>
            <person name="Amedeo P."/>
            <person name="Hass B."/>
            <person name="Wortman J."/>
        </authorList>
    </citation>
    <scope>NUCLEOTIDE SEQUENCE [LARGE SCALE GENOMIC DNA]</scope>
    <source>
        <strain evidence="3">ATCC 50983 / TXsc</strain>
    </source>
</reference>
<dbReference type="InParanoid" id="C5L560"/>
<feature type="region of interest" description="Disordered" evidence="1">
    <location>
        <begin position="1"/>
        <end position="33"/>
    </location>
</feature>
<organism evidence="3">
    <name type="scientific">Perkinsus marinus (strain ATCC 50983 / TXsc)</name>
    <dbReference type="NCBI Taxonomy" id="423536"/>
    <lineage>
        <taxon>Eukaryota</taxon>
        <taxon>Sar</taxon>
        <taxon>Alveolata</taxon>
        <taxon>Perkinsozoa</taxon>
        <taxon>Perkinsea</taxon>
        <taxon>Perkinsida</taxon>
        <taxon>Perkinsidae</taxon>
        <taxon>Perkinsus</taxon>
    </lineage>
</organism>
<gene>
    <name evidence="2" type="ORF">Pmar_PMAR014883</name>
</gene>
<evidence type="ECO:0000313" key="2">
    <source>
        <dbReference type="EMBL" id="EER08119.1"/>
    </source>
</evidence>
<dbReference type="EMBL" id="GG679213">
    <property type="protein sequence ID" value="EER08119.1"/>
    <property type="molecule type" value="Genomic_DNA"/>
</dbReference>
<dbReference type="AlphaFoldDB" id="C5L560"/>
<protein>
    <submittedName>
        <fullName evidence="2">Uncharacterized protein</fullName>
    </submittedName>
</protein>
<dbReference type="OrthoDB" id="26371at2759"/>
<dbReference type="Proteomes" id="UP000007800">
    <property type="component" value="Unassembled WGS sequence"/>
</dbReference>
<evidence type="ECO:0000313" key="3">
    <source>
        <dbReference type="Proteomes" id="UP000007800"/>
    </source>
</evidence>
<proteinExistence type="predicted"/>
<accession>C5L560</accession>
<dbReference type="RefSeq" id="XP_002776303.1">
    <property type="nucleotide sequence ID" value="XM_002776257.1"/>
</dbReference>
<keyword evidence="3" id="KW-1185">Reference proteome</keyword>
<evidence type="ECO:0000256" key="1">
    <source>
        <dbReference type="SAM" id="MobiDB-lite"/>
    </source>
</evidence>
<name>C5L560_PERM5</name>
<dbReference type="GeneID" id="9064282"/>
<sequence>MSFDLQRTKRHSSALSSSESSIPGLAQRRSGGSGGLLNIQGAATIGREQVDLDELENASGRPAYLTSTSTYLDFLRTYFVHIGQDPGHHGADTVLSNIQDHLNSPAQPDIDNAMMLKDDIVKRVDDKLASHLDKEMKASTSQGTEADVEPLSGEAFVLKSLSDAAPNHLQN</sequence>